<protein>
    <submittedName>
        <fullName evidence="3">Puroindoline a</fullName>
    </submittedName>
</protein>
<feature type="chain" id="PRO_5003159510" evidence="1">
    <location>
        <begin position="20"/>
        <end position="149"/>
    </location>
</feature>
<feature type="domain" description="Bifunctional inhibitor/plant lipid transfer protein/seed storage helical" evidence="2">
    <location>
        <begin position="49"/>
        <end position="139"/>
    </location>
</feature>
<dbReference type="SMART" id="SM00499">
    <property type="entry name" value="AAI"/>
    <property type="match status" value="1"/>
</dbReference>
<dbReference type="EMBL" id="HM448475">
    <property type="protein sequence ID" value="ADO17544.1"/>
    <property type="molecule type" value="Genomic_DNA"/>
</dbReference>
<evidence type="ECO:0000259" key="2">
    <source>
        <dbReference type="SMART" id="SM00499"/>
    </source>
</evidence>
<organism evidence="3">
    <name type="scientific">Psathyrostachys huashanica</name>
    <dbReference type="NCBI Taxonomy" id="37730"/>
    <lineage>
        <taxon>Eukaryota</taxon>
        <taxon>Viridiplantae</taxon>
        <taxon>Streptophyta</taxon>
        <taxon>Embryophyta</taxon>
        <taxon>Tracheophyta</taxon>
        <taxon>Spermatophyta</taxon>
        <taxon>Magnoliopsida</taxon>
        <taxon>Liliopsida</taxon>
        <taxon>Poales</taxon>
        <taxon>Poaceae</taxon>
        <taxon>BOP clade</taxon>
        <taxon>Pooideae</taxon>
        <taxon>Triticodae</taxon>
        <taxon>Triticeae</taxon>
        <taxon>Hordeinae</taxon>
        <taxon>Psathyrostachys</taxon>
    </lineage>
</organism>
<evidence type="ECO:0000256" key="1">
    <source>
        <dbReference type="SAM" id="SignalP"/>
    </source>
</evidence>
<accession>E2I9N4</accession>
<proteinExistence type="predicted"/>
<dbReference type="SUPFAM" id="SSF47699">
    <property type="entry name" value="Bifunctional inhibitor/lipid-transfer protein/seed storage 2S albumin"/>
    <property type="match status" value="1"/>
</dbReference>
<dbReference type="CDD" id="cd00261">
    <property type="entry name" value="AAI_SS"/>
    <property type="match status" value="1"/>
</dbReference>
<dbReference type="InterPro" id="IPR016140">
    <property type="entry name" value="Bifunc_inhib/LTP/seed_store"/>
</dbReference>
<dbReference type="GO" id="GO:0045735">
    <property type="term" value="F:nutrient reservoir activity"/>
    <property type="evidence" value="ECO:0007669"/>
    <property type="project" value="InterPro"/>
</dbReference>
<reference evidence="3" key="1">
    <citation type="submission" date="2010-06" db="EMBL/GenBank/DDBJ databases">
        <title>Isolation and sequence analysis on the grain hardness genes in Psathyrostachys huashanica.</title>
        <authorList>
            <person name="Yan X."/>
            <person name="Wang Y.-Q."/>
            <person name="Zhao J.-X."/>
            <person name="Wu J."/>
            <person name="Chen X.-H."/>
            <person name="Cheng X.-N."/>
        </authorList>
    </citation>
    <scope>NUCLEOTIDE SEQUENCE</scope>
</reference>
<dbReference type="Gene3D" id="1.10.110.10">
    <property type="entry name" value="Plant lipid-transfer and hydrophobic proteins"/>
    <property type="match status" value="1"/>
</dbReference>
<dbReference type="Pfam" id="PF00234">
    <property type="entry name" value="Tryp_alpha_amyl"/>
    <property type="match status" value="1"/>
</dbReference>
<name>E2I9N4_9POAL</name>
<dbReference type="InterPro" id="IPR036312">
    <property type="entry name" value="Bifun_inhib/LTP/seed_sf"/>
</dbReference>
<dbReference type="PANTHER" id="PTHR33454">
    <property type="entry name" value="PROLAMIN PPROL 14P"/>
    <property type="match status" value="1"/>
</dbReference>
<dbReference type="InterPro" id="IPR001954">
    <property type="entry name" value="Glia_glutenin"/>
</dbReference>
<evidence type="ECO:0000313" key="3">
    <source>
        <dbReference type="EMBL" id="ADO17544.1"/>
    </source>
</evidence>
<dbReference type="AlphaFoldDB" id="E2I9N4"/>
<dbReference type="PANTHER" id="PTHR33454:SF5">
    <property type="entry name" value="PUROINDOLINE-A"/>
    <property type="match status" value="1"/>
</dbReference>
<feature type="signal peptide" evidence="1">
    <location>
        <begin position="1"/>
        <end position="19"/>
    </location>
</feature>
<keyword evidence="1" id="KW-0732">Signal</keyword>
<sequence length="149" mass="16618">MKALFLIGLLALVASTAFAQYREVVGSYGDVAGGGGAQQCPLETKLNSCRNYLLDRCTTMKDFPVTWRWWKWWKGGCEELHGECCSRLGQMPPQCRCNIIQRSIQGDLGGVFGFQRDRIGKVMQAAKNLPPRCNQGPACDISSTIGYYW</sequence>